<keyword evidence="7" id="KW-1185">Reference proteome</keyword>
<name>A0A3N4PLI0_9BACT</name>
<dbReference type="GO" id="GO:0016020">
    <property type="term" value="C:membrane"/>
    <property type="evidence" value="ECO:0007669"/>
    <property type="project" value="UniProtKB-SubCell"/>
</dbReference>
<evidence type="ECO:0000256" key="1">
    <source>
        <dbReference type="ARBA" id="ARBA00004141"/>
    </source>
</evidence>
<keyword evidence="4 5" id="KW-0472">Membrane</keyword>
<dbReference type="InterPro" id="IPR032808">
    <property type="entry name" value="DoxX"/>
</dbReference>
<feature type="transmembrane region" description="Helical" evidence="5">
    <location>
        <begin position="76"/>
        <end position="95"/>
    </location>
</feature>
<evidence type="ECO:0000256" key="5">
    <source>
        <dbReference type="SAM" id="Phobius"/>
    </source>
</evidence>
<proteinExistence type="predicted"/>
<evidence type="ECO:0000256" key="2">
    <source>
        <dbReference type="ARBA" id="ARBA00022692"/>
    </source>
</evidence>
<organism evidence="6 7">
    <name type="scientific">Chitinophaga lutea</name>
    <dbReference type="NCBI Taxonomy" id="2488634"/>
    <lineage>
        <taxon>Bacteria</taxon>
        <taxon>Pseudomonadati</taxon>
        <taxon>Bacteroidota</taxon>
        <taxon>Chitinophagia</taxon>
        <taxon>Chitinophagales</taxon>
        <taxon>Chitinophagaceae</taxon>
        <taxon>Chitinophaga</taxon>
    </lineage>
</organism>
<evidence type="ECO:0000256" key="4">
    <source>
        <dbReference type="ARBA" id="ARBA00023136"/>
    </source>
</evidence>
<dbReference type="EMBL" id="RPDH01000003">
    <property type="protein sequence ID" value="RPE05731.1"/>
    <property type="molecule type" value="Genomic_DNA"/>
</dbReference>
<gene>
    <name evidence="6" type="ORF">EGT74_25545</name>
</gene>
<comment type="subcellular location">
    <subcellularLocation>
        <location evidence="1">Membrane</location>
        <topology evidence="1">Multi-pass membrane protein</topology>
    </subcellularLocation>
</comment>
<keyword evidence="2 5" id="KW-0812">Transmembrane</keyword>
<evidence type="ECO:0000313" key="7">
    <source>
        <dbReference type="Proteomes" id="UP000278351"/>
    </source>
</evidence>
<accession>A0A3N4PLI0</accession>
<evidence type="ECO:0000313" key="6">
    <source>
        <dbReference type="EMBL" id="RPE05731.1"/>
    </source>
</evidence>
<keyword evidence="3 5" id="KW-1133">Transmembrane helix</keyword>
<reference evidence="6 7" key="1">
    <citation type="submission" date="2018-11" db="EMBL/GenBank/DDBJ databases">
        <title>Chitinophaga lutea sp.nov., isolate from arsenic contaminated soil.</title>
        <authorList>
            <person name="Zong Y."/>
        </authorList>
    </citation>
    <scope>NUCLEOTIDE SEQUENCE [LARGE SCALE GENOMIC DNA]</scope>
    <source>
        <strain evidence="6 7">ZY74</strain>
    </source>
</reference>
<evidence type="ECO:0000256" key="3">
    <source>
        <dbReference type="ARBA" id="ARBA00022989"/>
    </source>
</evidence>
<comment type="caution">
    <text evidence="6">The sequence shown here is derived from an EMBL/GenBank/DDBJ whole genome shotgun (WGS) entry which is preliminary data.</text>
</comment>
<dbReference type="OrthoDB" id="7960583at2"/>
<dbReference type="Pfam" id="PF13564">
    <property type="entry name" value="DoxX_2"/>
    <property type="match status" value="1"/>
</dbReference>
<sequence length="136" mass="15099">MKPKTIRITYWIATGIFALLMIADGIAGVTRQQAGIDAMGMLGYPVYFLSIVGGAKLLGAVAILQNRFRLIKEWAYAGFTFNFLAASVSWAFAGFGAFETTFPLIILGIMCVPYFFWKKYNRVQHDKGYSSDFAIA</sequence>
<dbReference type="RefSeq" id="WP_123849383.1">
    <property type="nucleotide sequence ID" value="NZ_RPDH01000003.1"/>
</dbReference>
<feature type="transmembrane region" description="Helical" evidence="5">
    <location>
        <begin position="42"/>
        <end position="64"/>
    </location>
</feature>
<dbReference type="Proteomes" id="UP000278351">
    <property type="component" value="Unassembled WGS sequence"/>
</dbReference>
<feature type="transmembrane region" description="Helical" evidence="5">
    <location>
        <begin position="9"/>
        <end position="30"/>
    </location>
</feature>
<protein>
    <submittedName>
        <fullName evidence="6">DoxX family protein</fullName>
    </submittedName>
</protein>
<dbReference type="PIRSF" id="PIRSF030066">
    <property type="entry name" value="UCP030066"/>
    <property type="match status" value="1"/>
</dbReference>
<feature type="transmembrane region" description="Helical" evidence="5">
    <location>
        <begin position="101"/>
        <end position="117"/>
    </location>
</feature>
<dbReference type="AlphaFoldDB" id="A0A3N4PLI0"/>
<dbReference type="InterPro" id="IPR016944">
    <property type="entry name" value="UCP030066"/>
</dbReference>